<reference evidence="1 2" key="1">
    <citation type="journal article" date="2018" name="G3 (Bethesda)">
        <title>A High-Quality Reference Genome for the Invasive Mosquitofish Gambusia affinis Using a Chicago Library.</title>
        <authorList>
            <person name="Hoffberg S.L."/>
            <person name="Troendle N.J."/>
            <person name="Glenn T.C."/>
            <person name="Mahmud O."/>
            <person name="Louha S."/>
            <person name="Chalopin D."/>
            <person name="Bennetzen J.L."/>
            <person name="Mauricio R."/>
        </authorList>
    </citation>
    <scope>NUCLEOTIDE SEQUENCE [LARGE SCALE GENOMIC DNA]</scope>
    <source>
        <strain evidence="1">NE01/NJP1002.9</strain>
        <tissue evidence="1">Muscle</tissue>
    </source>
</reference>
<name>A0A315V0F4_GAMAF</name>
<gene>
    <name evidence="1" type="ORF">CCH79_00004644</name>
</gene>
<proteinExistence type="predicted"/>
<protein>
    <submittedName>
        <fullName evidence="1">Uncharacterized protein</fullName>
    </submittedName>
</protein>
<accession>A0A315V0F4</accession>
<evidence type="ECO:0000313" key="2">
    <source>
        <dbReference type="Proteomes" id="UP000250572"/>
    </source>
</evidence>
<dbReference type="Proteomes" id="UP000250572">
    <property type="component" value="Unassembled WGS sequence"/>
</dbReference>
<dbReference type="EMBL" id="NHOQ01002481">
    <property type="protein sequence ID" value="PWA16362.1"/>
    <property type="molecule type" value="Genomic_DNA"/>
</dbReference>
<evidence type="ECO:0000313" key="1">
    <source>
        <dbReference type="EMBL" id="PWA16362.1"/>
    </source>
</evidence>
<dbReference type="AlphaFoldDB" id="A0A315V0F4"/>
<keyword evidence="2" id="KW-1185">Reference proteome</keyword>
<comment type="caution">
    <text evidence="1">The sequence shown here is derived from an EMBL/GenBank/DDBJ whole genome shotgun (WGS) entry which is preliminary data.</text>
</comment>
<organism evidence="1 2">
    <name type="scientific">Gambusia affinis</name>
    <name type="common">Western mosquitofish</name>
    <name type="synonym">Heterandria affinis</name>
    <dbReference type="NCBI Taxonomy" id="33528"/>
    <lineage>
        <taxon>Eukaryota</taxon>
        <taxon>Metazoa</taxon>
        <taxon>Chordata</taxon>
        <taxon>Craniata</taxon>
        <taxon>Vertebrata</taxon>
        <taxon>Euteleostomi</taxon>
        <taxon>Actinopterygii</taxon>
        <taxon>Neopterygii</taxon>
        <taxon>Teleostei</taxon>
        <taxon>Neoteleostei</taxon>
        <taxon>Acanthomorphata</taxon>
        <taxon>Ovalentaria</taxon>
        <taxon>Atherinomorphae</taxon>
        <taxon>Cyprinodontiformes</taxon>
        <taxon>Poeciliidae</taxon>
        <taxon>Poeciliinae</taxon>
        <taxon>Gambusia</taxon>
    </lineage>
</organism>
<sequence length="115" mass="12695">MIALPFIQPSHRQSPLDRHQSLGERVVLKSVAQIPLTLSCSTCSLPAESTHTLESTHSCCTHRHLSLFAPTEGLLPATIQAHFWQESDDSDFEIEAALRPPTISANSDGTDDFYH</sequence>